<comment type="caution">
    <text evidence="1">The sequence shown here is derived from an EMBL/GenBank/DDBJ whole genome shotgun (WGS) entry which is preliminary data.</text>
</comment>
<dbReference type="Proteomes" id="UP000589626">
    <property type="component" value="Unassembled WGS sequence"/>
</dbReference>
<dbReference type="AlphaFoldDB" id="A0A7W4YZJ3"/>
<proteinExistence type="predicted"/>
<evidence type="ECO:0000313" key="1">
    <source>
        <dbReference type="EMBL" id="MBB3041239.1"/>
    </source>
</evidence>
<protein>
    <submittedName>
        <fullName evidence="1">Uncharacterized protein</fullName>
    </submittedName>
</protein>
<accession>A0A7W4YZJ3</accession>
<sequence length="71" mass="7677">MGDMATLDGPSPDCPRPTRGNPLAEFARFCEELGVETGEEAAAALALWRSVFRHTTWMGALDGVYPLRGPL</sequence>
<keyword evidence="2" id="KW-1185">Reference proteome</keyword>
<name>A0A7W4YZJ3_9ACTN</name>
<evidence type="ECO:0000313" key="2">
    <source>
        <dbReference type="Proteomes" id="UP000589626"/>
    </source>
</evidence>
<gene>
    <name evidence="1" type="ORF">FHU40_001040</name>
</gene>
<organism evidence="1 2">
    <name type="scientific">Nocardioides soli</name>
    <dbReference type="NCBI Taxonomy" id="1036020"/>
    <lineage>
        <taxon>Bacteria</taxon>
        <taxon>Bacillati</taxon>
        <taxon>Actinomycetota</taxon>
        <taxon>Actinomycetes</taxon>
        <taxon>Propionibacteriales</taxon>
        <taxon>Nocardioidaceae</taxon>
        <taxon>Nocardioides</taxon>
    </lineage>
</organism>
<dbReference type="EMBL" id="JACHWR010000001">
    <property type="protein sequence ID" value="MBB3041239.1"/>
    <property type="molecule type" value="Genomic_DNA"/>
</dbReference>
<reference evidence="1 2" key="1">
    <citation type="submission" date="2020-08" db="EMBL/GenBank/DDBJ databases">
        <title>Sequencing the genomes of 1000 actinobacteria strains.</title>
        <authorList>
            <person name="Klenk H.-P."/>
        </authorList>
    </citation>
    <scope>NUCLEOTIDE SEQUENCE [LARGE SCALE GENOMIC DNA]</scope>
    <source>
        <strain evidence="1 2">DSM 105498</strain>
    </source>
</reference>